<name>A0ABU6Q3N4_9FABA</name>
<reference evidence="1 2" key="1">
    <citation type="journal article" date="2023" name="Plants (Basel)">
        <title>Bridging the Gap: Combining Genomics and Transcriptomics Approaches to Understand Stylosanthes scabra, an Orphan Legume from the Brazilian Caatinga.</title>
        <authorList>
            <person name="Ferreira-Neto J.R.C."/>
            <person name="da Silva M.D."/>
            <person name="Binneck E."/>
            <person name="de Melo N.F."/>
            <person name="da Silva R.H."/>
            <person name="de Melo A.L.T.M."/>
            <person name="Pandolfi V."/>
            <person name="Bustamante F.O."/>
            <person name="Brasileiro-Vidal A.C."/>
            <person name="Benko-Iseppon A.M."/>
        </authorList>
    </citation>
    <scope>NUCLEOTIDE SEQUENCE [LARGE SCALE GENOMIC DNA]</scope>
    <source>
        <tissue evidence="1">Leaves</tissue>
    </source>
</reference>
<dbReference type="Proteomes" id="UP001341840">
    <property type="component" value="Unassembled WGS sequence"/>
</dbReference>
<proteinExistence type="predicted"/>
<evidence type="ECO:0000313" key="1">
    <source>
        <dbReference type="EMBL" id="MED6106054.1"/>
    </source>
</evidence>
<sequence length="143" mass="16519">MAATLVAWSGAETMEPVSLISVSDRKDHALVQATRNSSEGRMSWDWKWNGFTLVVEQPWRRKEMQEPSMMIAERQLGRTEERQPCLLASLFHGSGCGRVHPRPNRQSQARAIHDQTTQIQKVATCNPMQKMKRLRYYYPPPNH</sequence>
<organism evidence="1 2">
    <name type="scientific">Stylosanthes scabra</name>
    <dbReference type="NCBI Taxonomy" id="79078"/>
    <lineage>
        <taxon>Eukaryota</taxon>
        <taxon>Viridiplantae</taxon>
        <taxon>Streptophyta</taxon>
        <taxon>Embryophyta</taxon>
        <taxon>Tracheophyta</taxon>
        <taxon>Spermatophyta</taxon>
        <taxon>Magnoliopsida</taxon>
        <taxon>eudicotyledons</taxon>
        <taxon>Gunneridae</taxon>
        <taxon>Pentapetalae</taxon>
        <taxon>rosids</taxon>
        <taxon>fabids</taxon>
        <taxon>Fabales</taxon>
        <taxon>Fabaceae</taxon>
        <taxon>Papilionoideae</taxon>
        <taxon>50 kb inversion clade</taxon>
        <taxon>dalbergioids sensu lato</taxon>
        <taxon>Dalbergieae</taxon>
        <taxon>Pterocarpus clade</taxon>
        <taxon>Stylosanthes</taxon>
    </lineage>
</organism>
<gene>
    <name evidence="1" type="ORF">PIB30_001446</name>
</gene>
<dbReference type="EMBL" id="JASCZI010000003">
    <property type="protein sequence ID" value="MED6106054.1"/>
    <property type="molecule type" value="Genomic_DNA"/>
</dbReference>
<keyword evidence="2" id="KW-1185">Reference proteome</keyword>
<accession>A0ABU6Q3N4</accession>
<comment type="caution">
    <text evidence="1">The sequence shown here is derived from an EMBL/GenBank/DDBJ whole genome shotgun (WGS) entry which is preliminary data.</text>
</comment>
<evidence type="ECO:0000313" key="2">
    <source>
        <dbReference type="Proteomes" id="UP001341840"/>
    </source>
</evidence>
<protein>
    <submittedName>
        <fullName evidence="1">Uncharacterized protein</fullName>
    </submittedName>
</protein>